<reference evidence="3 4" key="1">
    <citation type="submission" date="2020-04" db="EMBL/GenBank/DDBJ databases">
        <title>Perkinsus olseni comparative genomics.</title>
        <authorList>
            <person name="Bogema D.R."/>
        </authorList>
    </citation>
    <scope>NUCLEOTIDE SEQUENCE [LARGE SCALE GENOMIC DNA]</scope>
    <source>
        <strain evidence="3 4">ATCC PRA-207</strain>
    </source>
</reference>
<organism evidence="3 4">
    <name type="scientific">Perkinsus olseni</name>
    <name type="common">Perkinsus atlanticus</name>
    <dbReference type="NCBI Taxonomy" id="32597"/>
    <lineage>
        <taxon>Eukaryota</taxon>
        <taxon>Sar</taxon>
        <taxon>Alveolata</taxon>
        <taxon>Perkinsozoa</taxon>
        <taxon>Perkinsea</taxon>
        <taxon>Perkinsida</taxon>
        <taxon>Perkinsidae</taxon>
        <taxon>Perkinsus</taxon>
    </lineage>
</organism>
<dbReference type="GO" id="GO:0005506">
    <property type="term" value="F:iron ion binding"/>
    <property type="evidence" value="ECO:0007669"/>
    <property type="project" value="TreeGrafter"/>
</dbReference>
<feature type="domain" description="Core" evidence="2">
    <location>
        <begin position="70"/>
        <end position="160"/>
    </location>
</feature>
<accession>A0A7J6NZA7</accession>
<evidence type="ECO:0000313" key="3">
    <source>
        <dbReference type="EMBL" id="KAF4689214.1"/>
    </source>
</evidence>
<dbReference type="EMBL" id="JABANO010039870">
    <property type="protein sequence ID" value="KAF4689214.1"/>
    <property type="molecule type" value="Genomic_DNA"/>
</dbReference>
<dbReference type="GO" id="GO:0051539">
    <property type="term" value="F:4 iron, 4 sulfur cluster binding"/>
    <property type="evidence" value="ECO:0007669"/>
    <property type="project" value="TreeGrafter"/>
</dbReference>
<sequence>LSSLSHRQVPLPVLPHRMLSSFSSTLGRSILRPLAVRATPRFLAVAAPSQRWFSEVAAAAAQAAVSDNGNLTLKPAGVQHIIDVSKKRNIPTALRLTVDSGGCGGFQYYFDLVPAGSATATDTKVEADDGSVVMLVDALSESYLDHCKVDFVEEMIGSKFVVVYSVSEAPSEALPSCYSGHHLRLARTSWRSQPVPVVQASM</sequence>
<feature type="non-terminal residue" evidence="3">
    <location>
        <position position="1"/>
    </location>
</feature>
<gene>
    <name evidence="3" type="primary">ISCA2</name>
    <name evidence="3" type="ORF">FOZ63_033884</name>
</gene>
<evidence type="ECO:0000313" key="4">
    <source>
        <dbReference type="Proteomes" id="UP000553632"/>
    </source>
</evidence>
<evidence type="ECO:0000256" key="1">
    <source>
        <dbReference type="ARBA" id="ARBA00006718"/>
    </source>
</evidence>
<dbReference type="PANTHER" id="PTHR43011:SF1">
    <property type="entry name" value="IRON-SULFUR CLUSTER ASSEMBLY 2 HOMOLOG, MITOCHONDRIAL"/>
    <property type="match status" value="1"/>
</dbReference>
<dbReference type="GO" id="GO:0051537">
    <property type="term" value="F:2 iron, 2 sulfur cluster binding"/>
    <property type="evidence" value="ECO:0007669"/>
    <property type="project" value="TreeGrafter"/>
</dbReference>
<dbReference type="Pfam" id="PF01521">
    <property type="entry name" value="Fe-S_biosyn"/>
    <property type="match status" value="1"/>
</dbReference>
<proteinExistence type="inferred from homology"/>
<dbReference type="AlphaFoldDB" id="A0A7J6NZA7"/>
<evidence type="ECO:0000259" key="2">
    <source>
        <dbReference type="Pfam" id="PF01521"/>
    </source>
</evidence>
<dbReference type="PANTHER" id="PTHR43011">
    <property type="entry name" value="IRON-SULFUR CLUSTER ASSEMBLY 2 HOMOLOG, MITOCHONDRIAL"/>
    <property type="match status" value="1"/>
</dbReference>
<dbReference type="InterPro" id="IPR000361">
    <property type="entry name" value="ATAP_core_dom"/>
</dbReference>
<comment type="similarity">
    <text evidence="1">Belongs to the HesB/IscA family.</text>
</comment>
<dbReference type="GO" id="GO:0016226">
    <property type="term" value="P:iron-sulfur cluster assembly"/>
    <property type="evidence" value="ECO:0007669"/>
    <property type="project" value="TreeGrafter"/>
</dbReference>
<dbReference type="InterPro" id="IPR035903">
    <property type="entry name" value="HesB-like_dom_sf"/>
</dbReference>
<name>A0A7J6NZA7_PEROL</name>
<dbReference type="Gene3D" id="2.60.300.12">
    <property type="entry name" value="HesB-like domain"/>
    <property type="match status" value="1"/>
</dbReference>
<dbReference type="SUPFAM" id="SSF89360">
    <property type="entry name" value="HesB-like domain"/>
    <property type="match status" value="1"/>
</dbReference>
<dbReference type="Proteomes" id="UP000553632">
    <property type="component" value="Unassembled WGS sequence"/>
</dbReference>
<comment type="caution">
    <text evidence="3">The sequence shown here is derived from an EMBL/GenBank/DDBJ whole genome shotgun (WGS) entry which is preliminary data.</text>
</comment>
<keyword evidence="4" id="KW-1185">Reference proteome</keyword>
<protein>
    <submittedName>
        <fullName evidence="3">Iron-sulfur cluster assembly 2, mitochondrial</fullName>
    </submittedName>
</protein>
<dbReference type="OMA" id="TSWRSQP"/>